<dbReference type="SUPFAM" id="SSF54862">
    <property type="entry name" value="4Fe-4S ferredoxins"/>
    <property type="match status" value="1"/>
</dbReference>
<evidence type="ECO:0000313" key="7">
    <source>
        <dbReference type="Proteomes" id="UP000178526"/>
    </source>
</evidence>
<dbReference type="EMBL" id="MGDB01000016">
    <property type="protein sequence ID" value="OGL43010.1"/>
    <property type="molecule type" value="Genomic_DNA"/>
</dbReference>
<dbReference type="AlphaFoldDB" id="A0A1F7RNY4"/>
<evidence type="ECO:0000256" key="3">
    <source>
        <dbReference type="ARBA" id="ARBA00023004"/>
    </source>
</evidence>
<dbReference type="Gene3D" id="3.30.70.20">
    <property type="match status" value="2"/>
</dbReference>
<sequence length="161" mass="18658">MAKVIHFRPDKCTSCKRCETACSHKYFNVFTSFYSKIKCVAFDEEHLYYPATCFQCDNPPCLPVCPTEAITKDPETGIVRIDEEKCTGCGACMEECPVKHIFPYDEFGHAIKCDYCNGNPECVLFCRDRAIEWREITPEEKTEREKLFQNLGDKLREVKEL</sequence>
<gene>
    <name evidence="6" type="ORF">A2042_01195</name>
</gene>
<name>A0A1F7RNY4_9BACT</name>
<dbReference type="GO" id="GO:0046872">
    <property type="term" value="F:metal ion binding"/>
    <property type="evidence" value="ECO:0007669"/>
    <property type="project" value="UniProtKB-KW"/>
</dbReference>
<dbReference type="Pfam" id="PF12837">
    <property type="entry name" value="Fer4_6"/>
    <property type="match status" value="1"/>
</dbReference>
<evidence type="ECO:0000256" key="1">
    <source>
        <dbReference type="ARBA" id="ARBA00022485"/>
    </source>
</evidence>
<dbReference type="InterPro" id="IPR017896">
    <property type="entry name" value="4Fe4S_Fe-S-bd"/>
</dbReference>
<feature type="domain" description="4Fe-4S ferredoxin-type" evidence="5">
    <location>
        <begin position="44"/>
        <end position="75"/>
    </location>
</feature>
<dbReference type="Pfam" id="PF13247">
    <property type="entry name" value="Fer4_11"/>
    <property type="match status" value="1"/>
</dbReference>
<dbReference type="PANTHER" id="PTHR43177">
    <property type="entry name" value="PROTEIN NRFC"/>
    <property type="match status" value="1"/>
</dbReference>
<keyword evidence="2" id="KW-0479">Metal-binding</keyword>
<comment type="caution">
    <text evidence="6">The sequence shown here is derived from an EMBL/GenBank/DDBJ whole genome shotgun (WGS) entry which is preliminary data.</text>
</comment>
<dbReference type="PANTHER" id="PTHR43177:SF3">
    <property type="entry name" value="PROTEIN NRFC HOMOLOG"/>
    <property type="match status" value="1"/>
</dbReference>
<dbReference type="InterPro" id="IPR050954">
    <property type="entry name" value="ET_IronSulfur_Cluster-Binding"/>
</dbReference>
<dbReference type="Proteomes" id="UP000178526">
    <property type="component" value="Unassembled WGS sequence"/>
</dbReference>
<dbReference type="CDD" id="cd10550">
    <property type="entry name" value="DMSOR_beta_like"/>
    <property type="match status" value="1"/>
</dbReference>
<dbReference type="InterPro" id="IPR017900">
    <property type="entry name" value="4Fe4S_Fe_S_CS"/>
</dbReference>
<reference evidence="6 7" key="1">
    <citation type="journal article" date="2016" name="Nat. Commun.">
        <title>Thousands of microbial genomes shed light on interconnected biogeochemical processes in an aquifer system.</title>
        <authorList>
            <person name="Anantharaman K."/>
            <person name="Brown C.T."/>
            <person name="Hug L.A."/>
            <person name="Sharon I."/>
            <person name="Castelle C.J."/>
            <person name="Probst A.J."/>
            <person name="Thomas B.C."/>
            <person name="Singh A."/>
            <person name="Wilkins M.J."/>
            <person name="Karaoz U."/>
            <person name="Brodie E.L."/>
            <person name="Williams K.H."/>
            <person name="Hubbard S.S."/>
            <person name="Banfield J.F."/>
        </authorList>
    </citation>
    <scope>NUCLEOTIDE SEQUENCE [LARGE SCALE GENOMIC DNA]</scope>
</reference>
<dbReference type="PROSITE" id="PS00198">
    <property type="entry name" value="4FE4S_FER_1"/>
    <property type="match status" value="1"/>
</dbReference>
<evidence type="ECO:0000259" key="5">
    <source>
        <dbReference type="PROSITE" id="PS51379"/>
    </source>
</evidence>
<protein>
    <recommendedName>
        <fullName evidence="5">4Fe-4S ferredoxin-type domain-containing protein</fullName>
    </recommendedName>
</protein>
<evidence type="ECO:0000256" key="4">
    <source>
        <dbReference type="ARBA" id="ARBA00023014"/>
    </source>
</evidence>
<keyword evidence="1" id="KW-0004">4Fe-4S</keyword>
<evidence type="ECO:0000256" key="2">
    <source>
        <dbReference type="ARBA" id="ARBA00022723"/>
    </source>
</evidence>
<proteinExistence type="predicted"/>
<organism evidence="6 7">
    <name type="scientific">Candidatus Schekmanbacteria bacterium GWA2_38_11</name>
    <dbReference type="NCBI Taxonomy" id="1817876"/>
    <lineage>
        <taxon>Bacteria</taxon>
        <taxon>Candidatus Schekmaniibacteriota</taxon>
    </lineage>
</organism>
<dbReference type="PROSITE" id="PS51379">
    <property type="entry name" value="4FE4S_FER_2"/>
    <property type="match status" value="3"/>
</dbReference>
<accession>A0A1F7RNY4</accession>
<keyword evidence="4" id="KW-0411">Iron-sulfur</keyword>
<evidence type="ECO:0000313" key="6">
    <source>
        <dbReference type="EMBL" id="OGL43010.1"/>
    </source>
</evidence>
<keyword evidence="3" id="KW-0408">Iron</keyword>
<feature type="domain" description="4Fe-4S ferredoxin-type" evidence="5">
    <location>
        <begin position="3"/>
        <end position="32"/>
    </location>
</feature>
<feature type="domain" description="4Fe-4S ferredoxin-type" evidence="5">
    <location>
        <begin position="77"/>
        <end position="106"/>
    </location>
</feature>
<dbReference type="GO" id="GO:0051539">
    <property type="term" value="F:4 iron, 4 sulfur cluster binding"/>
    <property type="evidence" value="ECO:0007669"/>
    <property type="project" value="UniProtKB-KW"/>
</dbReference>